<dbReference type="InterPro" id="IPR052797">
    <property type="entry name" value="RegFact_GeneExpr_CellDeath"/>
</dbReference>
<evidence type="ECO:0000256" key="1">
    <source>
        <dbReference type="SAM" id="MobiDB-lite"/>
    </source>
</evidence>
<protein>
    <submittedName>
        <fullName evidence="3">Protein FAR-RED ELONGATED HYPOCOTYL 3</fullName>
    </submittedName>
</protein>
<accession>A0A0A9WNY5</accession>
<dbReference type="InterPro" id="IPR018289">
    <property type="entry name" value="MULE_transposase_dom"/>
</dbReference>
<name>A0A0A9WNY5_LYGHE</name>
<dbReference type="PANTHER" id="PTHR33936">
    <property type="entry name" value="PROTEIN CBG17840"/>
    <property type="match status" value="1"/>
</dbReference>
<organism evidence="3">
    <name type="scientific">Lygus hesperus</name>
    <name type="common">Western plant bug</name>
    <dbReference type="NCBI Taxonomy" id="30085"/>
    <lineage>
        <taxon>Eukaryota</taxon>
        <taxon>Metazoa</taxon>
        <taxon>Ecdysozoa</taxon>
        <taxon>Arthropoda</taxon>
        <taxon>Hexapoda</taxon>
        <taxon>Insecta</taxon>
        <taxon>Pterygota</taxon>
        <taxon>Neoptera</taxon>
        <taxon>Paraneoptera</taxon>
        <taxon>Hemiptera</taxon>
        <taxon>Heteroptera</taxon>
        <taxon>Panheteroptera</taxon>
        <taxon>Cimicomorpha</taxon>
        <taxon>Miridae</taxon>
        <taxon>Mirini</taxon>
        <taxon>Lygus</taxon>
    </lineage>
</organism>
<proteinExistence type="predicted"/>
<reference evidence="3" key="1">
    <citation type="journal article" date="2014" name="PLoS ONE">
        <title>Transcriptome-Based Identification of ABC Transporters in the Western Tarnished Plant Bug Lygus hesperus.</title>
        <authorList>
            <person name="Hull J.J."/>
            <person name="Chaney K."/>
            <person name="Geib S.M."/>
            <person name="Fabrick J.A."/>
            <person name="Brent C.S."/>
            <person name="Walsh D."/>
            <person name="Lavine L.C."/>
        </authorList>
    </citation>
    <scope>NUCLEOTIDE SEQUENCE</scope>
</reference>
<feature type="domain" description="MULE transposase" evidence="2">
    <location>
        <begin position="233"/>
        <end position="326"/>
    </location>
</feature>
<gene>
    <name evidence="3" type="primary">FHY3</name>
    <name evidence="3" type="ORF">CM83_33189</name>
</gene>
<dbReference type="Pfam" id="PF10551">
    <property type="entry name" value="MULE"/>
    <property type="match status" value="1"/>
</dbReference>
<evidence type="ECO:0000313" key="3">
    <source>
        <dbReference type="EMBL" id="JAG06560.1"/>
    </source>
</evidence>
<feature type="compositionally biased region" description="Acidic residues" evidence="1">
    <location>
        <begin position="173"/>
        <end position="188"/>
    </location>
</feature>
<dbReference type="AlphaFoldDB" id="A0A0A9WNY5"/>
<feature type="non-terminal residue" evidence="3">
    <location>
        <position position="339"/>
    </location>
</feature>
<sequence length="339" mass="38623">MASRAKFVVRDCWKNTGSHVTSYRCNRDGFYQPCVSEDNRKRELKMQGSRKINGHCPARMTVSTSVGDGVVLVEYISTHHGHDLQLAHIPISSPTKLKIATQLAGKTPLETVLEDVRRLSGEVNRDNLSTRQDLLNIIRRFGLDRLHPDDAISEDAWVEKERKFSKFPKNEQAIDEQDSQSDEGEPENESCVIFYKGKGVSDPNNPALRDEDFLLGIMTTAQRDMLARFGGNIITMDSTHETNSYSYHLTTLMVVDDLLQVFPCAFLISDRNDQVGIEVFLRQVREKVGKLSCQVFMSDVEETFHNAWKEVMGGATRQLYCTWHVLRAWENEIHQVVKS</sequence>
<evidence type="ECO:0000259" key="2">
    <source>
        <dbReference type="Pfam" id="PF10551"/>
    </source>
</evidence>
<feature type="region of interest" description="Disordered" evidence="1">
    <location>
        <begin position="168"/>
        <end position="188"/>
    </location>
</feature>
<dbReference type="EMBL" id="GBHO01037044">
    <property type="protein sequence ID" value="JAG06560.1"/>
    <property type="molecule type" value="Transcribed_RNA"/>
</dbReference>
<reference evidence="3" key="2">
    <citation type="submission" date="2014-07" db="EMBL/GenBank/DDBJ databases">
        <authorList>
            <person name="Hull J."/>
        </authorList>
    </citation>
    <scope>NUCLEOTIDE SEQUENCE</scope>
</reference>
<dbReference type="PANTHER" id="PTHR33936:SF24">
    <property type="entry name" value="C2H2-TYPE DOMAIN-CONTAINING PROTEIN"/>
    <property type="match status" value="1"/>
</dbReference>